<gene>
    <name evidence="8" type="primary">comB</name>
    <name evidence="9" type="ORF">Q428_07415</name>
</gene>
<dbReference type="InterPro" id="IPR005238">
    <property type="entry name" value="ComB-like"/>
</dbReference>
<keyword evidence="10" id="KW-1185">Reference proteome</keyword>
<reference evidence="9 10" key="1">
    <citation type="journal article" date="2014" name="Genome Announc.">
        <title>Draft Genome Sequence of Fervidicella metallireducens Strain AeBT, an Iron-Reducing Thermoanaerobe from the Great Artesian Basin.</title>
        <authorList>
            <person name="Patel B.K."/>
        </authorList>
    </citation>
    <scope>NUCLEOTIDE SEQUENCE [LARGE SCALE GENOMIC DNA]</scope>
    <source>
        <strain evidence="9 10">AeB</strain>
    </source>
</reference>
<evidence type="ECO:0000313" key="9">
    <source>
        <dbReference type="EMBL" id="EYE88497.1"/>
    </source>
</evidence>
<dbReference type="AlphaFoldDB" id="A0A017RV02"/>
<dbReference type="GO" id="GO:0000287">
    <property type="term" value="F:magnesium ion binding"/>
    <property type="evidence" value="ECO:0007669"/>
    <property type="project" value="UniProtKB-UniRule"/>
</dbReference>
<dbReference type="GO" id="GO:0050545">
    <property type="term" value="F:sulfopyruvate decarboxylase activity"/>
    <property type="evidence" value="ECO:0007669"/>
    <property type="project" value="TreeGrafter"/>
</dbReference>
<name>A0A017RV02_9CLOT</name>
<dbReference type="OrthoDB" id="4913at2"/>
<dbReference type="Pfam" id="PF04029">
    <property type="entry name" value="2-ph_phosp"/>
    <property type="match status" value="1"/>
</dbReference>
<dbReference type="PANTHER" id="PTHR37311:SF1">
    <property type="entry name" value="2-PHOSPHOSULFOLACTATE PHOSPHATASE-RELATED"/>
    <property type="match status" value="1"/>
</dbReference>
<sequence length="232" mass="25509">MKISLIPSIEYVDRIDLKGKVAVVIDVLRATSVIITALSNGAKEVVATTEIDETFKLKNNNSIIGGERKALKINGFDLSNSPLEYQENIVRGKRVILNTTNGTKAINKCSDGAYVFIGGIINGKAVSKKIAEIGKDVVFVCSGTDGKFSLDDYICAGKIIYNLLEIKNGELEDLAATAYMAYRDNKGDLFSYVKMASHYKYMISIGLEEDIEYCFQEDIVDIVPEVKNGKII</sequence>
<comment type="similarity">
    <text evidence="2 8">Belongs to the ComB family.</text>
</comment>
<proteinExistence type="inferred from homology"/>
<evidence type="ECO:0000256" key="6">
    <source>
        <dbReference type="ARBA" id="ARBA00022842"/>
    </source>
</evidence>
<dbReference type="InterPro" id="IPR036702">
    <property type="entry name" value="ComB-like_sf"/>
</dbReference>
<evidence type="ECO:0000256" key="3">
    <source>
        <dbReference type="ARBA" id="ARBA00012953"/>
    </source>
</evidence>
<dbReference type="EC" id="3.1.3.71" evidence="3 8"/>
<protein>
    <recommendedName>
        <fullName evidence="4 8">Probable 2-phosphosulfolactate phosphatase</fullName>
        <ecNumber evidence="3 8">3.1.3.71</ecNumber>
    </recommendedName>
</protein>
<evidence type="ECO:0000256" key="2">
    <source>
        <dbReference type="ARBA" id="ARBA00009997"/>
    </source>
</evidence>
<comment type="cofactor">
    <cofactor evidence="1 8">
        <name>Mg(2+)</name>
        <dbReference type="ChEBI" id="CHEBI:18420"/>
    </cofactor>
</comment>
<dbReference type="PANTHER" id="PTHR37311">
    <property type="entry name" value="2-PHOSPHOSULFOLACTATE PHOSPHATASE-RELATED"/>
    <property type="match status" value="1"/>
</dbReference>
<evidence type="ECO:0000313" key="10">
    <source>
        <dbReference type="Proteomes" id="UP000019681"/>
    </source>
</evidence>
<evidence type="ECO:0000256" key="4">
    <source>
        <dbReference type="ARBA" id="ARBA00021948"/>
    </source>
</evidence>
<comment type="caution">
    <text evidence="9">The sequence shown here is derived from an EMBL/GenBank/DDBJ whole genome shotgun (WGS) entry which is preliminary data.</text>
</comment>
<dbReference type="EMBL" id="AZQP01000019">
    <property type="protein sequence ID" value="EYE88497.1"/>
    <property type="molecule type" value="Genomic_DNA"/>
</dbReference>
<dbReference type="SUPFAM" id="SSF142823">
    <property type="entry name" value="ComB-like"/>
    <property type="match status" value="1"/>
</dbReference>
<dbReference type="FunFam" id="3.90.1560.10:FF:000001">
    <property type="entry name" value="Probable 2-phosphosulfolactate phosphatase"/>
    <property type="match status" value="1"/>
</dbReference>
<accession>A0A017RV02</accession>
<evidence type="ECO:0000256" key="8">
    <source>
        <dbReference type="HAMAP-Rule" id="MF_00490"/>
    </source>
</evidence>
<dbReference type="GO" id="GO:0050532">
    <property type="term" value="F:2-phosphosulfolactate phosphatase activity"/>
    <property type="evidence" value="ECO:0007669"/>
    <property type="project" value="UniProtKB-UniRule"/>
</dbReference>
<dbReference type="STRING" id="1403537.Q428_07415"/>
<dbReference type="HAMAP" id="MF_00490">
    <property type="entry name" value="ComB"/>
    <property type="match status" value="1"/>
</dbReference>
<comment type="catalytic activity">
    <reaction evidence="7 8">
        <text>(2R)-O-phospho-3-sulfolactate + H2O = (2R)-3-sulfolactate + phosphate</text>
        <dbReference type="Rhea" id="RHEA:23416"/>
        <dbReference type="ChEBI" id="CHEBI:15377"/>
        <dbReference type="ChEBI" id="CHEBI:15597"/>
        <dbReference type="ChEBI" id="CHEBI:43474"/>
        <dbReference type="ChEBI" id="CHEBI:58738"/>
        <dbReference type="EC" id="3.1.3.71"/>
    </reaction>
</comment>
<keyword evidence="5 8" id="KW-0378">Hydrolase</keyword>
<keyword evidence="6 8" id="KW-0460">Magnesium</keyword>
<dbReference type="Proteomes" id="UP000019681">
    <property type="component" value="Unassembled WGS sequence"/>
</dbReference>
<dbReference type="RefSeq" id="WP_035379541.1">
    <property type="nucleotide sequence ID" value="NZ_AZQP01000019.1"/>
</dbReference>
<evidence type="ECO:0000256" key="5">
    <source>
        <dbReference type="ARBA" id="ARBA00022801"/>
    </source>
</evidence>
<evidence type="ECO:0000256" key="1">
    <source>
        <dbReference type="ARBA" id="ARBA00001946"/>
    </source>
</evidence>
<evidence type="ECO:0000256" key="7">
    <source>
        <dbReference type="ARBA" id="ARBA00033711"/>
    </source>
</evidence>
<dbReference type="Gene3D" id="3.90.1560.10">
    <property type="entry name" value="ComB-like"/>
    <property type="match status" value="1"/>
</dbReference>
<organism evidence="9 10">
    <name type="scientific">Fervidicella metallireducens AeB</name>
    <dbReference type="NCBI Taxonomy" id="1403537"/>
    <lineage>
        <taxon>Bacteria</taxon>
        <taxon>Bacillati</taxon>
        <taxon>Bacillota</taxon>
        <taxon>Clostridia</taxon>
        <taxon>Eubacteriales</taxon>
        <taxon>Clostridiaceae</taxon>
        <taxon>Fervidicella</taxon>
    </lineage>
</organism>